<accession>A0A7S2L8A1</accession>
<dbReference type="InterPro" id="IPR036691">
    <property type="entry name" value="Endo/exonu/phosph_ase_sf"/>
</dbReference>
<name>A0A7S2L8A1_9STRA</name>
<gene>
    <name evidence="1" type="ORF">LDAN0321_LOCUS15465</name>
</gene>
<dbReference type="Gene3D" id="3.60.10.10">
    <property type="entry name" value="Endonuclease/exonuclease/phosphatase"/>
    <property type="match status" value="1"/>
</dbReference>
<proteinExistence type="predicted"/>
<dbReference type="SUPFAM" id="SSF56219">
    <property type="entry name" value="DNase I-like"/>
    <property type="match status" value="1"/>
</dbReference>
<evidence type="ECO:0000313" key="1">
    <source>
        <dbReference type="EMBL" id="CAD9597333.1"/>
    </source>
</evidence>
<dbReference type="EMBL" id="HBGY01025058">
    <property type="protein sequence ID" value="CAD9597333.1"/>
    <property type="molecule type" value="Transcribed_RNA"/>
</dbReference>
<evidence type="ECO:0008006" key="2">
    <source>
        <dbReference type="Google" id="ProtNLM"/>
    </source>
</evidence>
<dbReference type="AlphaFoldDB" id="A0A7S2L8A1"/>
<reference evidence="1" key="1">
    <citation type="submission" date="2021-01" db="EMBL/GenBank/DDBJ databases">
        <authorList>
            <person name="Corre E."/>
            <person name="Pelletier E."/>
            <person name="Niang G."/>
            <person name="Scheremetjew M."/>
            <person name="Finn R."/>
            <person name="Kale V."/>
            <person name="Holt S."/>
            <person name="Cochrane G."/>
            <person name="Meng A."/>
            <person name="Brown T."/>
            <person name="Cohen L."/>
        </authorList>
    </citation>
    <scope>NUCLEOTIDE SEQUENCE</scope>
    <source>
        <strain evidence="1">B650</strain>
    </source>
</reference>
<sequence length="185" mass="21351">MTLKTGVKWSGKPNNTQRRHPVLEGIQQRLRRASLINKDTLKLISQNINGLSTTNHHKREEIFHKFSNKKYDVALLQECYTYINTGSEDFIINNSTRFISHSQHARRGGLGFLLSTDAQTAWRNAGEYIRYRSIDGVTRISTIQLSYNSGQYNRRYHIINVYFPTSDAVNTTHFSTWSVLSRGII</sequence>
<organism evidence="1">
    <name type="scientific">Leptocylindrus danicus</name>
    <dbReference type="NCBI Taxonomy" id="163516"/>
    <lineage>
        <taxon>Eukaryota</taxon>
        <taxon>Sar</taxon>
        <taxon>Stramenopiles</taxon>
        <taxon>Ochrophyta</taxon>
        <taxon>Bacillariophyta</taxon>
        <taxon>Coscinodiscophyceae</taxon>
        <taxon>Chaetocerotophycidae</taxon>
        <taxon>Leptocylindrales</taxon>
        <taxon>Leptocylindraceae</taxon>
        <taxon>Leptocylindrus</taxon>
    </lineage>
</organism>
<protein>
    <recommendedName>
        <fullName evidence="2">Endonuclease/exonuclease/phosphatase domain-containing protein</fullName>
    </recommendedName>
</protein>